<keyword evidence="1" id="KW-0732">Signal</keyword>
<name>A0AAU9LLU3_9ASTR</name>
<feature type="chain" id="PRO_5043897159" evidence="1">
    <location>
        <begin position="22"/>
        <end position="69"/>
    </location>
</feature>
<dbReference type="AlphaFoldDB" id="A0AAU9LLU3"/>
<sequence length="69" mass="7931">MLTRRHLLLFLMICMATGGRCWIKETIQEVTNCLSRQGCTPSYCCDKNNNNKDQCSMCFKSISECKKVC</sequence>
<accession>A0AAU9LLU3</accession>
<proteinExistence type="predicted"/>
<reference evidence="2 3" key="1">
    <citation type="submission" date="2022-01" db="EMBL/GenBank/DDBJ databases">
        <authorList>
            <person name="Xiong W."/>
            <person name="Schranz E."/>
        </authorList>
    </citation>
    <scope>NUCLEOTIDE SEQUENCE [LARGE SCALE GENOMIC DNA]</scope>
</reference>
<protein>
    <submittedName>
        <fullName evidence="2">Uncharacterized protein</fullName>
    </submittedName>
</protein>
<evidence type="ECO:0000313" key="2">
    <source>
        <dbReference type="EMBL" id="CAH1415327.1"/>
    </source>
</evidence>
<feature type="signal peptide" evidence="1">
    <location>
        <begin position="1"/>
        <end position="21"/>
    </location>
</feature>
<evidence type="ECO:0000256" key="1">
    <source>
        <dbReference type="SAM" id="SignalP"/>
    </source>
</evidence>
<organism evidence="2 3">
    <name type="scientific">Lactuca virosa</name>
    <dbReference type="NCBI Taxonomy" id="75947"/>
    <lineage>
        <taxon>Eukaryota</taxon>
        <taxon>Viridiplantae</taxon>
        <taxon>Streptophyta</taxon>
        <taxon>Embryophyta</taxon>
        <taxon>Tracheophyta</taxon>
        <taxon>Spermatophyta</taxon>
        <taxon>Magnoliopsida</taxon>
        <taxon>eudicotyledons</taxon>
        <taxon>Gunneridae</taxon>
        <taxon>Pentapetalae</taxon>
        <taxon>asterids</taxon>
        <taxon>campanulids</taxon>
        <taxon>Asterales</taxon>
        <taxon>Asteraceae</taxon>
        <taxon>Cichorioideae</taxon>
        <taxon>Cichorieae</taxon>
        <taxon>Lactucinae</taxon>
        <taxon>Lactuca</taxon>
    </lineage>
</organism>
<dbReference type="EMBL" id="CAKMRJ010000001">
    <property type="protein sequence ID" value="CAH1415327.1"/>
    <property type="molecule type" value="Genomic_DNA"/>
</dbReference>
<comment type="caution">
    <text evidence="2">The sequence shown here is derived from an EMBL/GenBank/DDBJ whole genome shotgun (WGS) entry which is preliminary data.</text>
</comment>
<dbReference type="Proteomes" id="UP001157418">
    <property type="component" value="Unassembled WGS sequence"/>
</dbReference>
<gene>
    <name evidence="2" type="ORF">LVIROSA_LOCUS3184</name>
</gene>
<keyword evidence="3" id="KW-1185">Reference proteome</keyword>
<evidence type="ECO:0000313" key="3">
    <source>
        <dbReference type="Proteomes" id="UP001157418"/>
    </source>
</evidence>